<dbReference type="SUPFAM" id="SSF55469">
    <property type="entry name" value="FMN-dependent nitroreductase-like"/>
    <property type="match status" value="1"/>
</dbReference>
<evidence type="ECO:0000313" key="2">
    <source>
        <dbReference type="EMBL" id="AWI79467.1"/>
    </source>
</evidence>
<protein>
    <recommendedName>
        <fullName evidence="1">Nitroreductase domain-containing protein</fullName>
    </recommendedName>
</protein>
<gene>
    <name evidence="2" type="ORF">CEW87_08845</name>
</gene>
<dbReference type="Proteomes" id="UP000244902">
    <property type="component" value="Chromosome"/>
</dbReference>
<dbReference type="InterPro" id="IPR000415">
    <property type="entry name" value="Nitroreductase-like"/>
</dbReference>
<organism evidence="2 3">
    <name type="scientific">Parazoarcus communis</name>
    <dbReference type="NCBI Taxonomy" id="41977"/>
    <lineage>
        <taxon>Bacteria</taxon>
        <taxon>Pseudomonadati</taxon>
        <taxon>Pseudomonadota</taxon>
        <taxon>Betaproteobacteria</taxon>
        <taxon>Rhodocyclales</taxon>
        <taxon>Zoogloeaceae</taxon>
        <taxon>Parazoarcus</taxon>
    </lineage>
</organism>
<accession>A0A2U8H0I1</accession>
<proteinExistence type="predicted"/>
<feature type="domain" description="Nitroreductase" evidence="1">
    <location>
        <begin position="53"/>
        <end position="205"/>
    </location>
</feature>
<dbReference type="AlphaFoldDB" id="A0A2U8H0I1"/>
<evidence type="ECO:0000313" key="3">
    <source>
        <dbReference type="Proteomes" id="UP000244902"/>
    </source>
</evidence>
<dbReference type="EMBL" id="CP022188">
    <property type="protein sequence ID" value="AWI79467.1"/>
    <property type="molecule type" value="Genomic_DNA"/>
</dbReference>
<evidence type="ECO:0000259" key="1">
    <source>
        <dbReference type="Pfam" id="PF00881"/>
    </source>
</evidence>
<dbReference type="Gene3D" id="3.40.109.10">
    <property type="entry name" value="NADH Oxidase"/>
    <property type="match status" value="1"/>
</dbReference>
<dbReference type="InterPro" id="IPR029479">
    <property type="entry name" value="Nitroreductase"/>
</dbReference>
<dbReference type="Pfam" id="PF00881">
    <property type="entry name" value="Nitroreductase"/>
    <property type="match status" value="1"/>
</dbReference>
<reference evidence="2 3" key="1">
    <citation type="submission" date="2017-06" db="EMBL/GenBank/DDBJ databases">
        <title>Azoarcus sp. TSNA42 complete genome sequence.</title>
        <authorList>
            <person name="Woo J.-H."/>
            <person name="Kim H.-S."/>
        </authorList>
    </citation>
    <scope>NUCLEOTIDE SEQUENCE [LARGE SCALE GENOMIC DNA]</scope>
    <source>
        <strain evidence="2 3">TSNA42</strain>
    </source>
</reference>
<name>A0A2U8H0I1_9RHOO</name>
<sequence length="230" mass="24701">MSLMDDWVDLGSPRLRETPQRYAPLKWPLGARMALPVPVFSSGSSRSCAELLLQRRTKREFSRLSLEMLSKLTWLTCQVQGTGGDELGFTLSHRPCPSAGAIHPIHLLVIDPQAGRWLRYDPVTHGLDEVITQLEPSGVLAEMHSVVPATSATLLILAAEPGKTAAKYEAAESLVWRDAGVLLGFLAVAAEAIGLNYCPLGVTGEPWVGRLLDQPGLAGVGAAFVGARPD</sequence>
<dbReference type="GO" id="GO:0016491">
    <property type="term" value="F:oxidoreductase activity"/>
    <property type="evidence" value="ECO:0007669"/>
    <property type="project" value="InterPro"/>
</dbReference>
<dbReference type="OrthoDB" id="797566at2"/>